<dbReference type="Pfam" id="PF01943">
    <property type="entry name" value="Polysacc_synt"/>
    <property type="match status" value="1"/>
</dbReference>
<evidence type="ECO:0000313" key="7">
    <source>
        <dbReference type="EMBL" id="TLS38493.1"/>
    </source>
</evidence>
<evidence type="ECO:0000256" key="6">
    <source>
        <dbReference type="SAM" id="Phobius"/>
    </source>
</evidence>
<dbReference type="InterPro" id="IPR050833">
    <property type="entry name" value="Poly_Biosynth_Transport"/>
</dbReference>
<keyword evidence="3 6" id="KW-0812">Transmembrane</keyword>
<name>A0A5R9FC85_9BACL</name>
<evidence type="ECO:0000256" key="1">
    <source>
        <dbReference type="ARBA" id="ARBA00004651"/>
    </source>
</evidence>
<dbReference type="InterPro" id="IPR002797">
    <property type="entry name" value="Polysacc_synth"/>
</dbReference>
<sequence length="443" mass="49305">MKGNSFARDSFITLTRQVTSIFIGVLLLVVLARFLGPDGQGKYALIILLPQMLMTFLNMGVNTSTIYYVSKGEIDLHSVFKNNLIIGGVLSLIGLLIGLLVILFFSDRLFSGTPSYLLFISLIGLPFMILNIFFQTIFQGLQNFKFFNTILIVTQMSTLAFIALFIIVFDFGLAGSIVAFILGHIGTTAFILYLLFNKEGLKLRKSILSKQYMKQSLTYGLKAHVSNVMTFLNYRADIILLGFFIGPAAVGIYVVAVNIGERLSIFAQSISSVLLPKISSLKDDLERNQLTSIISRNVLAFILIGSLSVFFLSDFVIDLLFDPRYEESSPLLKLLLPGIAVLSVEKILSNDIAARGKPELNMYVSFFNVPFNVVLNVILIPQIGVSGAAIATSVTYIISFIIKIAIFKKVTGEDYANFLFIQKSDFAFYKRLYNQVKYKIVKS</sequence>
<dbReference type="PANTHER" id="PTHR30250">
    <property type="entry name" value="PST FAMILY PREDICTED COLANIC ACID TRANSPORTER"/>
    <property type="match status" value="1"/>
</dbReference>
<evidence type="ECO:0000256" key="2">
    <source>
        <dbReference type="ARBA" id="ARBA00022475"/>
    </source>
</evidence>
<organism evidence="7 8">
    <name type="scientific">Exobacillus caeni</name>
    <dbReference type="NCBI Taxonomy" id="2574798"/>
    <lineage>
        <taxon>Bacteria</taxon>
        <taxon>Bacillati</taxon>
        <taxon>Bacillota</taxon>
        <taxon>Bacilli</taxon>
        <taxon>Bacillales</taxon>
        <taxon>Guptibacillaceae</taxon>
        <taxon>Exobacillus</taxon>
    </lineage>
</organism>
<feature type="transmembrane region" description="Helical" evidence="6">
    <location>
        <begin position="18"/>
        <end position="36"/>
    </location>
</feature>
<comment type="caution">
    <text evidence="7">The sequence shown here is derived from an EMBL/GenBank/DDBJ whole genome shotgun (WGS) entry which is preliminary data.</text>
</comment>
<feature type="transmembrane region" description="Helical" evidence="6">
    <location>
        <begin position="82"/>
        <end position="104"/>
    </location>
</feature>
<feature type="transmembrane region" description="Helical" evidence="6">
    <location>
        <begin position="293"/>
        <end position="311"/>
    </location>
</feature>
<protein>
    <submittedName>
        <fullName evidence="7">Flippase</fullName>
    </submittedName>
</protein>
<dbReference type="Proteomes" id="UP000308230">
    <property type="component" value="Unassembled WGS sequence"/>
</dbReference>
<feature type="transmembrane region" description="Helical" evidence="6">
    <location>
        <begin position="42"/>
        <end position="61"/>
    </location>
</feature>
<dbReference type="GO" id="GO:0005886">
    <property type="term" value="C:plasma membrane"/>
    <property type="evidence" value="ECO:0007669"/>
    <property type="project" value="UniProtKB-SubCell"/>
</dbReference>
<evidence type="ECO:0000256" key="4">
    <source>
        <dbReference type="ARBA" id="ARBA00022989"/>
    </source>
</evidence>
<reference evidence="7 8" key="1">
    <citation type="submission" date="2019-04" db="EMBL/GenBank/DDBJ databases">
        <title>Bacillus caeni sp. nov., a bacterium isolated from mangrove sediment.</title>
        <authorList>
            <person name="Huang H."/>
            <person name="Mo K."/>
            <person name="Hu Y."/>
        </authorList>
    </citation>
    <scope>NUCLEOTIDE SEQUENCE [LARGE SCALE GENOMIC DNA]</scope>
    <source>
        <strain evidence="7 8">HB172195</strain>
    </source>
</reference>
<dbReference type="CDD" id="cd13128">
    <property type="entry name" value="MATE_Wzx_like"/>
    <property type="match status" value="1"/>
</dbReference>
<dbReference type="PANTHER" id="PTHR30250:SF28">
    <property type="entry name" value="POLYSACCHARIDE BIOSYNTHESIS PROTEIN"/>
    <property type="match status" value="1"/>
</dbReference>
<keyword evidence="2" id="KW-1003">Cell membrane</keyword>
<keyword evidence="8" id="KW-1185">Reference proteome</keyword>
<feature type="transmembrane region" description="Helical" evidence="6">
    <location>
        <begin position="116"/>
        <end position="134"/>
    </location>
</feature>
<comment type="subcellular location">
    <subcellularLocation>
        <location evidence="1">Cell membrane</location>
        <topology evidence="1">Multi-pass membrane protein</topology>
    </subcellularLocation>
</comment>
<accession>A0A5R9FC85</accession>
<gene>
    <name evidence="7" type="ORF">FCL54_04970</name>
</gene>
<evidence type="ECO:0000313" key="8">
    <source>
        <dbReference type="Proteomes" id="UP000308230"/>
    </source>
</evidence>
<dbReference type="OrthoDB" id="8482265at2"/>
<keyword evidence="5 6" id="KW-0472">Membrane</keyword>
<feature type="transmembrane region" description="Helical" evidence="6">
    <location>
        <begin position="146"/>
        <end position="167"/>
    </location>
</feature>
<dbReference type="EMBL" id="SWLG01000003">
    <property type="protein sequence ID" value="TLS38493.1"/>
    <property type="molecule type" value="Genomic_DNA"/>
</dbReference>
<dbReference type="RefSeq" id="WP_138123825.1">
    <property type="nucleotide sequence ID" value="NZ_SWLG01000003.1"/>
</dbReference>
<feature type="transmembrane region" description="Helical" evidence="6">
    <location>
        <begin position="360"/>
        <end position="379"/>
    </location>
</feature>
<feature type="transmembrane region" description="Helical" evidence="6">
    <location>
        <begin position="385"/>
        <end position="406"/>
    </location>
</feature>
<proteinExistence type="predicted"/>
<evidence type="ECO:0000256" key="3">
    <source>
        <dbReference type="ARBA" id="ARBA00022692"/>
    </source>
</evidence>
<feature type="transmembrane region" description="Helical" evidence="6">
    <location>
        <begin position="173"/>
        <end position="196"/>
    </location>
</feature>
<dbReference type="AlphaFoldDB" id="A0A5R9FC85"/>
<evidence type="ECO:0000256" key="5">
    <source>
        <dbReference type="ARBA" id="ARBA00023136"/>
    </source>
</evidence>
<feature type="transmembrane region" description="Helical" evidence="6">
    <location>
        <begin position="238"/>
        <end position="257"/>
    </location>
</feature>
<keyword evidence="4 6" id="KW-1133">Transmembrane helix</keyword>